<keyword evidence="5 7" id="KW-1133">Transmembrane helix</keyword>
<dbReference type="InterPro" id="IPR000326">
    <property type="entry name" value="PAP2/HPO"/>
</dbReference>
<evidence type="ECO:0000256" key="2">
    <source>
        <dbReference type="ARBA" id="ARBA00022475"/>
    </source>
</evidence>
<evidence type="ECO:0000313" key="10">
    <source>
        <dbReference type="Proteomes" id="UP000607559"/>
    </source>
</evidence>
<reference evidence="9" key="2">
    <citation type="submission" date="2020-09" db="EMBL/GenBank/DDBJ databases">
        <authorList>
            <person name="Sun Q."/>
            <person name="Zhou Y."/>
        </authorList>
    </citation>
    <scope>NUCLEOTIDE SEQUENCE</scope>
    <source>
        <strain evidence="9">CGMCC 1.15448</strain>
    </source>
</reference>
<keyword evidence="3 7" id="KW-0812">Transmembrane</keyword>
<comment type="subcellular location">
    <subcellularLocation>
        <location evidence="1">Cell membrane</location>
        <topology evidence="1">Multi-pass membrane protein</topology>
    </subcellularLocation>
</comment>
<evidence type="ECO:0000259" key="8">
    <source>
        <dbReference type="SMART" id="SM00014"/>
    </source>
</evidence>
<feature type="transmembrane region" description="Helical" evidence="7">
    <location>
        <begin position="52"/>
        <end position="74"/>
    </location>
</feature>
<keyword evidence="2" id="KW-1003">Cell membrane</keyword>
<feature type="transmembrane region" description="Helical" evidence="7">
    <location>
        <begin position="157"/>
        <end position="175"/>
    </location>
</feature>
<keyword evidence="6 7" id="KW-0472">Membrane</keyword>
<evidence type="ECO:0000256" key="1">
    <source>
        <dbReference type="ARBA" id="ARBA00004651"/>
    </source>
</evidence>
<evidence type="ECO:0000256" key="6">
    <source>
        <dbReference type="ARBA" id="ARBA00023136"/>
    </source>
</evidence>
<evidence type="ECO:0000256" key="5">
    <source>
        <dbReference type="ARBA" id="ARBA00022989"/>
    </source>
</evidence>
<protein>
    <submittedName>
        <fullName evidence="9">Phosphatidylglycerophosphatase B</fullName>
    </submittedName>
</protein>
<feature type="transmembrane region" description="Helical" evidence="7">
    <location>
        <begin position="181"/>
        <end position="200"/>
    </location>
</feature>
<feature type="transmembrane region" description="Helical" evidence="7">
    <location>
        <begin position="122"/>
        <end position="150"/>
    </location>
</feature>
<dbReference type="AlphaFoldDB" id="A0A8J2UEY1"/>
<sequence>MKTLREIISGNRLFFSLWGIFFFVGLLFLLTVGKAAAFVDLNPYHRTTLDTIFVWITFLGDATFSIIVFVIFLVRRRWSKATQVILAFLISGLLAQILKNVFSMPRPKQFFAPGSYPYFIDGVTHLGFASFPSGHTTSIFALATLLAIFTKDQRGKVAYLLGAIIVGYSRIYLGQHFLGDVLMGSCIGILVAVLIHWLFVEKLQSLPVFAPKNP</sequence>
<evidence type="ECO:0000313" key="9">
    <source>
        <dbReference type="EMBL" id="GGB07410.1"/>
    </source>
</evidence>
<evidence type="ECO:0000256" key="3">
    <source>
        <dbReference type="ARBA" id="ARBA00022692"/>
    </source>
</evidence>
<feature type="domain" description="Phosphatidic acid phosphatase type 2/haloperoxidase" evidence="8">
    <location>
        <begin position="82"/>
        <end position="196"/>
    </location>
</feature>
<dbReference type="PANTHER" id="PTHR14969:SF62">
    <property type="entry name" value="DECAPRENYLPHOSPHORYL-5-PHOSPHORIBOSE PHOSPHATASE RV3807C-RELATED"/>
    <property type="match status" value="1"/>
</dbReference>
<keyword evidence="10" id="KW-1185">Reference proteome</keyword>
<keyword evidence="4" id="KW-0378">Hydrolase</keyword>
<evidence type="ECO:0000256" key="4">
    <source>
        <dbReference type="ARBA" id="ARBA00022801"/>
    </source>
</evidence>
<accession>A0A8J2UEY1</accession>
<dbReference type="RefSeq" id="WP_188933692.1">
    <property type="nucleotide sequence ID" value="NZ_BMJC01000003.1"/>
</dbReference>
<dbReference type="EMBL" id="BMJC01000003">
    <property type="protein sequence ID" value="GGB07410.1"/>
    <property type="molecule type" value="Genomic_DNA"/>
</dbReference>
<reference evidence="9" key="1">
    <citation type="journal article" date="2014" name="Int. J. Syst. Evol. Microbiol.">
        <title>Complete genome sequence of Corynebacterium casei LMG S-19264T (=DSM 44701T), isolated from a smear-ripened cheese.</title>
        <authorList>
            <consortium name="US DOE Joint Genome Institute (JGI-PGF)"/>
            <person name="Walter F."/>
            <person name="Albersmeier A."/>
            <person name="Kalinowski J."/>
            <person name="Ruckert C."/>
        </authorList>
    </citation>
    <scope>NUCLEOTIDE SEQUENCE</scope>
    <source>
        <strain evidence="9">CGMCC 1.15448</strain>
    </source>
</reference>
<dbReference type="PANTHER" id="PTHR14969">
    <property type="entry name" value="SPHINGOSINE-1-PHOSPHATE PHOSPHOHYDROLASE"/>
    <property type="match status" value="1"/>
</dbReference>
<proteinExistence type="predicted"/>
<feature type="transmembrane region" description="Helical" evidence="7">
    <location>
        <begin position="12"/>
        <end position="32"/>
    </location>
</feature>
<feature type="transmembrane region" description="Helical" evidence="7">
    <location>
        <begin position="81"/>
        <end position="102"/>
    </location>
</feature>
<comment type="caution">
    <text evidence="9">The sequence shown here is derived from an EMBL/GenBank/DDBJ whole genome shotgun (WGS) entry which is preliminary data.</text>
</comment>
<dbReference type="GO" id="GO:0016787">
    <property type="term" value="F:hydrolase activity"/>
    <property type="evidence" value="ECO:0007669"/>
    <property type="project" value="UniProtKB-KW"/>
</dbReference>
<dbReference type="SUPFAM" id="SSF48317">
    <property type="entry name" value="Acid phosphatase/Vanadium-dependent haloperoxidase"/>
    <property type="match status" value="1"/>
</dbReference>
<dbReference type="Pfam" id="PF01569">
    <property type="entry name" value="PAP2"/>
    <property type="match status" value="1"/>
</dbReference>
<name>A0A8J2UEY1_9BACT</name>
<dbReference type="InterPro" id="IPR036938">
    <property type="entry name" value="PAP2/HPO_sf"/>
</dbReference>
<dbReference type="Gene3D" id="1.20.144.10">
    <property type="entry name" value="Phosphatidic acid phosphatase type 2/haloperoxidase"/>
    <property type="match status" value="1"/>
</dbReference>
<dbReference type="Proteomes" id="UP000607559">
    <property type="component" value="Unassembled WGS sequence"/>
</dbReference>
<organism evidence="9 10">
    <name type="scientific">Puia dinghuensis</name>
    <dbReference type="NCBI Taxonomy" id="1792502"/>
    <lineage>
        <taxon>Bacteria</taxon>
        <taxon>Pseudomonadati</taxon>
        <taxon>Bacteroidota</taxon>
        <taxon>Chitinophagia</taxon>
        <taxon>Chitinophagales</taxon>
        <taxon>Chitinophagaceae</taxon>
        <taxon>Puia</taxon>
    </lineage>
</organism>
<dbReference type="SMART" id="SM00014">
    <property type="entry name" value="acidPPc"/>
    <property type="match status" value="1"/>
</dbReference>
<gene>
    <name evidence="9" type="ORF">GCM10011511_33620</name>
</gene>
<dbReference type="GO" id="GO:0005886">
    <property type="term" value="C:plasma membrane"/>
    <property type="evidence" value="ECO:0007669"/>
    <property type="project" value="UniProtKB-SubCell"/>
</dbReference>
<evidence type="ECO:0000256" key="7">
    <source>
        <dbReference type="SAM" id="Phobius"/>
    </source>
</evidence>